<evidence type="ECO:0000256" key="4">
    <source>
        <dbReference type="ARBA" id="ARBA00022741"/>
    </source>
</evidence>
<evidence type="ECO:0000313" key="11">
    <source>
        <dbReference type="Proteomes" id="UP000317715"/>
    </source>
</evidence>
<feature type="domain" description="Protein kinase" evidence="9">
    <location>
        <begin position="17"/>
        <end position="297"/>
    </location>
</feature>
<gene>
    <name evidence="10" type="ORF">AAU01_08270</name>
</gene>
<dbReference type="PANTHER" id="PTHR43289">
    <property type="entry name" value="MITOGEN-ACTIVATED PROTEIN KINASE KINASE KINASE 20-RELATED"/>
    <property type="match status" value="1"/>
</dbReference>
<keyword evidence="6 7" id="KW-0067">ATP-binding</keyword>
<dbReference type="GO" id="GO:0005524">
    <property type="term" value="F:ATP binding"/>
    <property type="evidence" value="ECO:0007669"/>
    <property type="project" value="UniProtKB-UniRule"/>
</dbReference>
<feature type="binding site" evidence="7">
    <location>
        <position position="46"/>
    </location>
    <ligand>
        <name>ATP</name>
        <dbReference type="ChEBI" id="CHEBI:30616"/>
    </ligand>
</feature>
<accession>A0A4Y3N8Y1</accession>
<dbReference type="EMBL" id="BJMD01000004">
    <property type="protein sequence ID" value="GEB18072.1"/>
    <property type="molecule type" value="Genomic_DNA"/>
</dbReference>
<evidence type="ECO:0000256" key="2">
    <source>
        <dbReference type="ARBA" id="ARBA00022527"/>
    </source>
</evidence>
<feature type="compositionally biased region" description="Low complexity" evidence="8">
    <location>
        <begin position="335"/>
        <end position="346"/>
    </location>
</feature>
<keyword evidence="5" id="KW-0418">Kinase</keyword>
<sequence length="547" mass="56811">MENIDTAGAVAPRVPGYSISRPLGHGSSATVWLATRDRDGVRFAIKCARTQPVVGGSAGAEQARTDVARTDVAREMRLLSGLQHKHLIGIHDVLPVDGGPEGTVGIVMDYASGGSLGNLVLARGRLGIGEAVTILAPIAQALDYLHANGAQHGDVSPGNILFTAEGMPLLADLGLAARVGDNPQDPGVGTLGFMEPQAEPPSNAGYPAGSLQPQRDVYSLGAVGWYCLTGATPELEQDRPPLSLLVPEVPKALAAVLEAALDKDPRNRPSARELGTAIFRSAAPEAVDLSAAVHPSVIPELLTRRETLGRRTRRPAGGLARAWRKFQPSRGMAALPAPRRSGGLPRRPGRGGSRRLLLAAAVAVLVGAASWILWEQNGTTTAIAPQAATRTGVVASGQAADFPATRDLPPALADGLRSPDPLVAVSALSAVRDIALGDRRLDLLETVNAPGSQAEATDKQLGDYLRGAGTAFAGLQTTLTGVTVEGPAQNDRVLVAATVTTSGYEERLASGEVLRTEGAGTPQELRLDMVRSDGRWQISGIMGVGAE</sequence>
<dbReference type="Gene3D" id="1.10.510.10">
    <property type="entry name" value="Transferase(Phosphotransferase) domain 1"/>
    <property type="match status" value="1"/>
</dbReference>
<dbReference type="SUPFAM" id="SSF56112">
    <property type="entry name" value="Protein kinase-like (PK-like)"/>
    <property type="match status" value="1"/>
</dbReference>
<evidence type="ECO:0000313" key="10">
    <source>
        <dbReference type="EMBL" id="GEB18072.1"/>
    </source>
</evidence>
<protein>
    <recommendedName>
        <fullName evidence="1">non-specific serine/threonine protein kinase</fullName>
        <ecNumber evidence="1">2.7.11.1</ecNumber>
    </recommendedName>
</protein>
<keyword evidence="4 7" id="KW-0547">Nucleotide-binding</keyword>
<evidence type="ECO:0000256" key="1">
    <source>
        <dbReference type="ARBA" id="ARBA00012513"/>
    </source>
</evidence>
<dbReference type="Proteomes" id="UP000317715">
    <property type="component" value="Unassembled WGS sequence"/>
</dbReference>
<dbReference type="Pfam" id="PF00069">
    <property type="entry name" value="Pkinase"/>
    <property type="match status" value="1"/>
</dbReference>
<dbReference type="PROSITE" id="PS50011">
    <property type="entry name" value="PROTEIN_KINASE_DOM"/>
    <property type="match status" value="1"/>
</dbReference>
<evidence type="ECO:0000256" key="7">
    <source>
        <dbReference type="PROSITE-ProRule" id="PRU10141"/>
    </source>
</evidence>
<evidence type="ECO:0000256" key="3">
    <source>
        <dbReference type="ARBA" id="ARBA00022679"/>
    </source>
</evidence>
<reference evidence="10 11" key="1">
    <citation type="submission" date="2019-06" db="EMBL/GenBank/DDBJ databases">
        <title>Whole genome shotgun sequence of Paenarthrobacter aurescens NBRC 12136.</title>
        <authorList>
            <person name="Hosoyama A."/>
            <person name="Uohara A."/>
            <person name="Ohji S."/>
            <person name="Ichikawa N."/>
        </authorList>
    </citation>
    <scope>NUCLEOTIDE SEQUENCE [LARGE SCALE GENOMIC DNA]</scope>
    <source>
        <strain evidence="10 11">NBRC 12136</strain>
    </source>
</reference>
<keyword evidence="11" id="KW-1185">Reference proteome</keyword>
<keyword evidence="2" id="KW-0723">Serine/threonine-protein kinase</keyword>
<proteinExistence type="predicted"/>
<dbReference type="GeneID" id="97300666"/>
<name>A0A4Y3N8Y1_PAEAU</name>
<dbReference type="GO" id="GO:0004674">
    <property type="term" value="F:protein serine/threonine kinase activity"/>
    <property type="evidence" value="ECO:0007669"/>
    <property type="project" value="UniProtKB-KW"/>
</dbReference>
<keyword evidence="3" id="KW-0808">Transferase</keyword>
<dbReference type="AlphaFoldDB" id="A0A4Y3N8Y1"/>
<dbReference type="InterPro" id="IPR011009">
    <property type="entry name" value="Kinase-like_dom_sf"/>
</dbReference>
<dbReference type="EC" id="2.7.11.1" evidence="1"/>
<comment type="caution">
    <text evidence="10">The sequence shown here is derived from an EMBL/GenBank/DDBJ whole genome shotgun (WGS) entry which is preliminary data.</text>
</comment>
<evidence type="ECO:0000256" key="8">
    <source>
        <dbReference type="SAM" id="MobiDB-lite"/>
    </source>
</evidence>
<dbReference type="OrthoDB" id="3778994at2"/>
<dbReference type="RefSeq" id="WP_141281911.1">
    <property type="nucleotide sequence ID" value="NZ_BAAAWK010000001.1"/>
</dbReference>
<feature type="region of interest" description="Disordered" evidence="8">
    <location>
        <begin position="331"/>
        <end position="350"/>
    </location>
</feature>
<dbReference type="InterPro" id="IPR000719">
    <property type="entry name" value="Prot_kinase_dom"/>
</dbReference>
<organism evidence="10 11">
    <name type="scientific">Paenarthrobacter aurescens</name>
    <name type="common">Arthrobacter aurescens</name>
    <dbReference type="NCBI Taxonomy" id="43663"/>
    <lineage>
        <taxon>Bacteria</taxon>
        <taxon>Bacillati</taxon>
        <taxon>Actinomycetota</taxon>
        <taxon>Actinomycetes</taxon>
        <taxon>Micrococcales</taxon>
        <taxon>Micrococcaceae</taxon>
        <taxon>Paenarthrobacter</taxon>
    </lineage>
</organism>
<dbReference type="CDD" id="cd14014">
    <property type="entry name" value="STKc_PknB_like"/>
    <property type="match status" value="1"/>
</dbReference>
<evidence type="ECO:0000256" key="5">
    <source>
        <dbReference type="ARBA" id="ARBA00022777"/>
    </source>
</evidence>
<evidence type="ECO:0000256" key="6">
    <source>
        <dbReference type="ARBA" id="ARBA00022840"/>
    </source>
</evidence>
<dbReference type="PROSITE" id="PS00107">
    <property type="entry name" value="PROTEIN_KINASE_ATP"/>
    <property type="match status" value="1"/>
</dbReference>
<dbReference type="PANTHER" id="PTHR43289:SF6">
    <property type="entry name" value="SERINE_THREONINE-PROTEIN KINASE NEKL-3"/>
    <property type="match status" value="1"/>
</dbReference>
<dbReference type="InterPro" id="IPR017441">
    <property type="entry name" value="Protein_kinase_ATP_BS"/>
</dbReference>
<evidence type="ECO:0000259" key="9">
    <source>
        <dbReference type="PROSITE" id="PS50011"/>
    </source>
</evidence>